<feature type="region of interest" description="Disordered" evidence="1">
    <location>
        <begin position="79"/>
        <end position="100"/>
    </location>
</feature>
<sequence>MQGDGGTRAALTDAGLGVLALVEVAHRQHHQGAPRRKRSGGFEAEAGVGSGDDGDTAGLVRDVGGCPLGHVTLLSCGKVNGADAPVSCNYTERTPRFVNR</sequence>
<feature type="region of interest" description="Disordered" evidence="1">
    <location>
        <begin position="26"/>
        <end position="56"/>
    </location>
</feature>
<gene>
    <name evidence="2" type="ORF">MSEN_36860</name>
</gene>
<accession>A0A7I9XRJ2</accession>
<evidence type="ECO:0000313" key="3">
    <source>
        <dbReference type="Proteomes" id="UP000465263"/>
    </source>
</evidence>
<reference evidence="2 3" key="1">
    <citation type="journal article" date="2019" name="Emerg. Microbes Infect.">
        <title>Comprehensive subspecies identification of 175 nontuberculous mycobacteria species based on 7547 genomic profiles.</title>
        <authorList>
            <person name="Matsumoto Y."/>
            <person name="Kinjo T."/>
            <person name="Motooka D."/>
            <person name="Nabeya D."/>
            <person name="Jung N."/>
            <person name="Uechi K."/>
            <person name="Horii T."/>
            <person name="Iida T."/>
            <person name="Fujita J."/>
            <person name="Nakamura S."/>
        </authorList>
    </citation>
    <scope>NUCLEOTIDE SEQUENCE [LARGE SCALE GENOMIC DNA]</scope>
    <source>
        <strain evidence="2 3">JCM 16017</strain>
    </source>
</reference>
<proteinExistence type="predicted"/>
<dbReference type="AlphaFoldDB" id="A0A7I9XRJ2"/>
<dbReference type="Proteomes" id="UP000465263">
    <property type="component" value="Unassembled WGS sequence"/>
</dbReference>
<evidence type="ECO:0000313" key="2">
    <source>
        <dbReference type="EMBL" id="GFG71966.1"/>
    </source>
</evidence>
<organism evidence="2 3">
    <name type="scientific">Mycolicibacter senuensis</name>
    <dbReference type="NCBI Taxonomy" id="386913"/>
    <lineage>
        <taxon>Bacteria</taxon>
        <taxon>Bacillati</taxon>
        <taxon>Actinomycetota</taxon>
        <taxon>Actinomycetes</taxon>
        <taxon>Mycobacteriales</taxon>
        <taxon>Mycobacteriaceae</taxon>
        <taxon>Mycolicibacter</taxon>
    </lineage>
</organism>
<feature type="compositionally biased region" description="Basic residues" evidence="1">
    <location>
        <begin position="27"/>
        <end position="39"/>
    </location>
</feature>
<keyword evidence="3" id="KW-1185">Reference proteome</keyword>
<dbReference type="EMBL" id="BLKV01000002">
    <property type="protein sequence ID" value="GFG71966.1"/>
    <property type="molecule type" value="Genomic_DNA"/>
</dbReference>
<comment type="caution">
    <text evidence="2">The sequence shown here is derived from an EMBL/GenBank/DDBJ whole genome shotgun (WGS) entry which is preliminary data.</text>
</comment>
<name>A0A7I9XRJ2_9MYCO</name>
<protein>
    <submittedName>
        <fullName evidence="2">Uncharacterized protein</fullName>
    </submittedName>
</protein>
<evidence type="ECO:0000256" key="1">
    <source>
        <dbReference type="SAM" id="MobiDB-lite"/>
    </source>
</evidence>